<evidence type="ECO:0008006" key="4">
    <source>
        <dbReference type="Google" id="ProtNLM"/>
    </source>
</evidence>
<feature type="region of interest" description="Disordered" evidence="1">
    <location>
        <begin position="137"/>
        <end position="176"/>
    </location>
</feature>
<dbReference type="SUPFAM" id="SSF101738">
    <property type="entry name" value="SspB-like"/>
    <property type="match status" value="1"/>
</dbReference>
<dbReference type="InterPro" id="IPR007481">
    <property type="entry name" value="SspB"/>
</dbReference>
<proteinExistence type="predicted"/>
<dbReference type="AlphaFoldDB" id="A0A067Z6W5"/>
<dbReference type="Pfam" id="PF04386">
    <property type="entry name" value="SspB"/>
    <property type="match status" value="1"/>
</dbReference>
<dbReference type="RefSeq" id="WP_041111797.1">
    <property type="nucleotide sequence ID" value="NZ_CP004373.1"/>
</dbReference>
<dbReference type="InterPro" id="IPR036760">
    <property type="entry name" value="SspB-like_sf"/>
</dbReference>
<feature type="compositionally biased region" description="Acidic residues" evidence="1">
    <location>
        <begin position="138"/>
        <end position="155"/>
    </location>
</feature>
<name>A0A067Z6W5_GLUOY</name>
<dbReference type="EMBL" id="CP004373">
    <property type="protein sequence ID" value="AHK71430.1"/>
    <property type="molecule type" value="Genomic_DNA"/>
</dbReference>
<dbReference type="GeneID" id="56905764"/>
<dbReference type="Proteomes" id="UP000031656">
    <property type="component" value="Chromosome"/>
</dbReference>
<evidence type="ECO:0000313" key="2">
    <source>
        <dbReference type="EMBL" id="AHK71430.1"/>
    </source>
</evidence>
<evidence type="ECO:0000256" key="1">
    <source>
        <dbReference type="SAM" id="MobiDB-lite"/>
    </source>
</evidence>
<accession>A0A067Z6W5</accession>
<protein>
    <recommendedName>
        <fullName evidence="4">Stringent starvation protein B</fullName>
    </recommendedName>
</protein>
<reference evidence="2 3" key="1">
    <citation type="journal article" date="2015" name="Appl. Microbiol. Biotechnol.">
        <title>The consequence of an additional NADH dehydrogenase paralog on the growth of Gluconobacter oxydans DSM3504.</title>
        <authorList>
            <person name="Kostner D."/>
            <person name="Luchterhand B."/>
            <person name="Junker A."/>
            <person name="Volland S."/>
            <person name="Daniel R."/>
            <person name="Buchs J."/>
            <person name="Liebl W."/>
            <person name="Ehrenreich A."/>
        </authorList>
    </citation>
    <scope>NUCLEOTIDE SEQUENCE [LARGE SCALE GENOMIC DNA]</scope>
    <source>
        <strain evidence="2">DSM 3504</strain>
    </source>
</reference>
<gene>
    <name evidence="2" type="ORF">GLS_c15430</name>
</gene>
<dbReference type="KEGG" id="goy:GLS_c15430"/>
<organism evidence="2 3">
    <name type="scientific">Gluconobacter oxydans DSM 3504</name>
    <dbReference type="NCBI Taxonomy" id="1288313"/>
    <lineage>
        <taxon>Bacteria</taxon>
        <taxon>Pseudomonadati</taxon>
        <taxon>Pseudomonadota</taxon>
        <taxon>Alphaproteobacteria</taxon>
        <taxon>Acetobacterales</taxon>
        <taxon>Acetobacteraceae</taxon>
        <taxon>Gluconobacter</taxon>
    </lineage>
</organism>
<dbReference type="HOGENOM" id="CLU_106715_1_0_5"/>
<evidence type="ECO:0000313" key="3">
    <source>
        <dbReference type="Proteomes" id="UP000031656"/>
    </source>
</evidence>
<dbReference type="Gene3D" id="2.30.30.220">
    <property type="entry name" value="SspB-like"/>
    <property type="match status" value="1"/>
</dbReference>
<sequence>MSDDDHNGQDGFEHELPESLLPYDDWVEDAYREVMLRAIEHVAAEGLPGAHHFYLTFRTNRPDVIIPARLRAQYPEEMTIVLQHQFWDLALDREKNVISVGLSFGGVGSILCIPVNAITAFADPHIRMALRFSHSPLEEDEDVEIPEGAVEPDDIDPAHHPEVQPETASSEDVKKDAEVVSLAAFRKRPPT</sequence>